<gene>
    <name evidence="2" type="ORF">ACFPQ9_30505</name>
</gene>
<name>A0ABW0CTH5_STRCD</name>
<proteinExistence type="predicted"/>
<feature type="region of interest" description="Disordered" evidence="1">
    <location>
        <begin position="209"/>
        <end position="238"/>
    </location>
</feature>
<dbReference type="InterPro" id="IPR025851">
    <property type="entry name" value="SUKH-4"/>
</dbReference>
<reference evidence="3" key="1">
    <citation type="journal article" date="2019" name="Int. J. Syst. Evol. Microbiol.">
        <title>The Global Catalogue of Microorganisms (GCM) 10K type strain sequencing project: providing services to taxonomists for standard genome sequencing and annotation.</title>
        <authorList>
            <consortium name="The Broad Institute Genomics Platform"/>
            <consortium name="The Broad Institute Genome Sequencing Center for Infectious Disease"/>
            <person name="Wu L."/>
            <person name="Ma J."/>
        </authorList>
    </citation>
    <scope>NUCLEOTIDE SEQUENCE [LARGE SCALE GENOMIC DNA]</scope>
    <source>
        <strain evidence="3">KCTC 42586</strain>
    </source>
</reference>
<organism evidence="2 3">
    <name type="scientific">Streptomyces coerulescens</name>
    <dbReference type="NCBI Taxonomy" id="29304"/>
    <lineage>
        <taxon>Bacteria</taxon>
        <taxon>Bacillati</taxon>
        <taxon>Actinomycetota</taxon>
        <taxon>Actinomycetes</taxon>
        <taxon>Kitasatosporales</taxon>
        <taxon>Streptomycetaceae</taxon>
        <taxon>Streptomyces</taxon>
    </lineage>
</organism>
<dbReference type="Proteomes" id="UP001596263">
    <property type="component" value="Unassembled WGS sequence"/>
</dbReference>
<dbReference type="EMBL" id="JBHSKM010000024">
    <property type="protein sequence ID" value="MFC5218177.1"/>
    <property type="molecule type" value="Genomic_DNA"/>
</dbReference>
<sequence length="430" mass="47182">MSMDLDDVLADPARLSTADRTEVRDRIADAVGVGREVFLQAEAIFGGADVPSAEFASWLHFAAVATGHEEYAEAVVKAEPGMPWRTVWAWWRPANWFTAHPSLNGDYYQVRRRLHEGRELIEVVDWRGPLLLDAETGRRVPVEDEKALSDADLPRAALDAPALHEWALTAPEDWEGAAAFAVDGSRTRHLIQSPHGIAVIETDADVLRDWPRGTGIDSTSCEEPPPGPAPEPRRPTGPLTAARVDDAFGERHVVRLTEDDLPAGLQHEDSRRHLREIGLPSWWICGMAEYETLPADAMLPSDDLPEDGLPDGTAAGDLIALGTCEYGELYLHRHDGSVHIWSGLEGPTEGTLVALAPDLDVFTRVLEAVYRYGNACWHPYPVEGDQDAVARVFLEEMAELAPGLFAPEAPSGILWSWLYAGITEIGVDGY</sequence>
<protein>
    <submittedName>
        <fullName evidence="2">SUKH-4 family immunity protein</fullName>
    </submittedName>
</protein>
<comment type="caution">
    <text evidence="2">The sequence shown here is derived from an EMBL/GenBank/DDBJ whole genome shotgun (WGS) entry which is preliminary data.</text>
</comment>
<dbReference type="Pfam" id="PF14435">
    <property type="entry name" value="SUKH-4"/>
    <property type="match status" value="1"/>
</dbReference>
<keyword evidence="3" id="KW-1185">Reference proteome</keyword>
<accession>A0ABW0CTH5</accession>
<evidence type="ECO:0000256" key="1">
    <source>
        <dbReference type="SAM" id="MobiDB-lite"/>
    </source>
</evidence>
<dbReference type="RefSeq" id="WP_380860451.1">
    <property type="nucleotide sequence ID" value="NZ_JBHSKM010000024.1"/>
</dbReference>
<evidence type="ECO:0000313" key="2">
    <source>
        <dbReference type="EMBL" id="MFC5218177.1"/>
    </source>
</evidence>
<evidence type="ECO:0000313" key="3">
    <source>
        <dbReference type="Proteomes" id="UP001596263"/>
    </source>
</evidence>